<gene>
    <name evidence="7" type="ORF">E0H26_09705</name>
</gene>
<dbReference type="RefSeq" id="WP_131303248.1">
    <property type="nucleotide sequence ID" value="NZ_SJJR01000005.1"/>
</dbReference>
<organism evidence="7 8">
    <name type="scientific">Micromonospora zingiberis</name>
    <dbReference type="NCBI Taxonomy" id="2053011"/>
    <lineage>
        <taxon>Bacteria</taxon>
        <taxon>Bacillati</taxon>
        <taxon>Actinomycetota</taxon>
        <taxon>Actinomycetes</taxon>
        <taxon>Micromonosporales</taxon>
        <taxon>Micromonosporaceae</taxon>
        <taxon>Micromonospora</taxon>
    </lineage>
</organism>
<feature type="compositionally biased region" description="Basic and acidic residues" evidence="5">
    <location>
        <begin position="236"/>
        <end position="247"/>
    </location>
</feature>
<comment type="caution">
    <text evidence="7">The sequence shown here is derived from an EMBL/GenBank/DDBJ whole genome shotgun (WGS) entry which is preliminary data.</text>
</comment>
<feature type="region of interest" description="Disordered" evidence="5">
    <location>
        <begin position="222"/>
        <end position="247"/>
    </location>
</feature>
<dbReference type="OrthoDB" id="7825963at2"/>
<protein>
    <submittedName>
        <fullName evidence="7">Uncharacterized protein</fullName>
    </submittedName>
</protein>
<dbReference type="GO" id="GO:0016020">
    <property type="term" value="C:membrane"/>
    <property type="evidence" value="ECO:0007669"/>
    <property type="project" value="UniProtKB-SubCell"/>
</dbReference>
<dbReference type="PANTHER" id="PTHR42038">
    <property type="match status" value="1"/>
</dbReference>
<evidence type="ECO:0000256" key="6">
    <source>
        <dbReference type="SAM" id="Phobius"/>
    </source>
</evidence>
<evidence type="ECO:0000256" key="4">
    <source>
        <dbReference type="ARBA" id="ARBA00023136"/>
    </source>
</evidence>
<feature type="transmembrane region" description="Helical" evidence="6">
    <location>
        <begin position="68"/>
        <end position="87"/>
    </location>
</feature>
<evidence type="ECO:0000256" key="5">
    <source>
        <dbReference type="SAM" id="MobiDB-lite"/>
    </source>
</evidence>
<dbReference type="PANTHER" id="PTHR42038:SF2">
    <property type="entry name" value="TERPENE CYCLASE AUSL"/>
    <property type="match status" value="1"/>
</dbReference>
<keyword evidence="3 6" id="KW-1133">Transmembrane helix</keyword>
<evidence type="ECO:0000256" key="1">
    <source>
        <dbReference type="ARBA" id="ARBA00004141"/>
    </source>
</evidence>
<keyword evidence="4 6" id="KW-0472">Membrane</keyword>
<accession>A0A4R0GQ77</accession>
<feature type="transmembrane region" description="Helical" evidence="6">
    <location>
        <begin position="99"/>
        <end position="125"/>
    </location>
</feature>
<evidence type="ECO:0000256" key="2">
    <source>
        <dbReference type="ARBA" id="ARBA00022692"/>
    </source>
</evidence>
<dbReference type="Pfam" id="PF25129">
    <property type="entry name" value="Pyr4-TMTC"/>
    <property type="match status" value="1"/>
</dbReference>
<reference evidence="7 8" key="1">
    <citation type="submission" date="2019-02" db="EMBL/GenBank/DDBJ databases">
        <title>Jishengella sp. nov., isolated from a root of Zingiber montanum.</title>
        <authorList>
            <person name="Kuncharoen N."/>
            <person name="Kudo T."/>
            <person name="Masahiro Y."/>
            <person name="Ohkuma M."/>
            <person name="Tanasupawat S."/>
        </authorList>
    </citation>
    <scope>NUCLEOTIDE SEQUENCE [LARGE SCALE GENOMIC DNA]</scope>
    <source>
        <strain evidence="7 8">PLAI 1-1</strain>
    </source>
</reference>
<feature type="transmembrane region" description="Helical" evidence="6">
    <location>
        <begin position="6"/>
        <end position="28"/>
    </location>
</feature>
<name>A0A4R0GQ77_9ACTN</name>
<keyword evidence="8" id="KW-1185">Reference proteome</keyword>
<proteinExistence type="predicted"/>
<dbReference type="InterPro" id="IPR039020">
    <property type="entry name" value="PaxB-like"/>
</dbReference>
<evidence type="ECO:0000256" key="3">
    <source>
        <dbReference type="ARBA" id="ARBA00022989"/>
    </source>
</evidence>
<evidence type="ECO:0000313" key="7">
    <source>
        <dbReference type="EMBL" id="TCB97869.1"/>
    </source>
</evidence>
<feature type="transmembrane region" description="Helical" evidence="6">
    <location>
        <begin position="194"/>
        <end position="215"/>
    </location>
</feature>
<keyword evidence="2 6" id="KW-0812">Transmembrane</keyword>
<comment type="subcellular location">
    <subcellularLocation>
        <location evidence="1">Membrane</location>
        <topology evidence="1">Multi-pass membrane protein</topology>
    </subcellularLocation>
</comment>
<dbReference type="Proteomes" id="UP000292274">
    <property type="component" value="Unassembled WGS sequence"/>
</dbReference>
<feature type="transmembrane region" description="Helical" evidence="6">
    <location>
        <begin position="131"/>
        <end position="150"/>
    </location>
</feature>
<feature type="transmembrane region" description="Helical" evidence="6">
    <location>
        <begin position="35"/>
        <end position="56"/>
    </location>
</feature>
<sequence length="247" mass="26983">MEPGTNVLNLVIQCSAGVFWTIAYLLMIRKGNRDLTYAMPLAALGANISWEALYAFIIPPPHPDPTTWVAQVTVNAVWFIFDLLLVWQALRYGPKEFPGIARAAFFGTFAGVTVLAFGTVVMVNVAFDDRYGVHAGLGQNVMMSALFLAMLQARRSSRGQSVGIAVTKMLGTLCAGGGAWLYPATEELGQAVLVPYLTLVCLLLDLAYLVGLLIVRRRERATRPTDVPTSPEESFDDRTADELPLRS</sequence>
<evidence type="ECO:0000313" key="8">
    <source>
        <dbReference type="Proteomes" id="UP000292274"/>
    </source>
</evidence>
<dbReference type="EMBL" id="SJJR01000005">
    <property type="protein sequence ID" value="TCB97869.1"/>
    <property type="molecule type" value="Genomic_DNA"/>
</dbReference>
<dbReference type="GO" id="GO:0016829">
    <property type="term" value="F:lyase activity"/>
    <property type="evidence" value="ECO:0007669"/>
    <property type="project" value="InterPro"/>
</dbReference>
<dbReference type="AlphaFoldDB" id="A0A4R0GQ77"/>
<feature type="transmembrane region" description="Helical" evidence="6">
    <location>
        <begin position="162"/>
        <end position="182"/>
    </location>
</feature>